<dbReference type="AlphaFoldDB" id="A0A2U3KIL4"/>
<proteinExistence type="predicted"/>
<evidence type="ECO:0000313" key="2">
    <source>
        <dbReference type="EMBL" id="SPF39476.1"/>
    </source>
</evidence>
<dbReference type="OrthoDB" id="116396at2"/>
<organism evidence="2 3">
    <name type="scientific">Candidatus Sulfotelmatobacter kueseliae</name>
    <dbReference type="NCBI Taxonomy" id="2042962"/>
    <lineage>
        <taxon>Bacteria</taxon>
        <taxon>Pseudomonadati</taxon>
        <taxon>Acidobacteriota</taxon>
        <taxon>Terriglobia</taxon>
        <taxon>Terriglobales</taxon>
        <taxon>Candidatus Korobacteraceae</taxon>
        <taxon>Candidatus Sulfotelmatobacter</taxon>
    </lineage>
</organism>
<dbReference type="CDD" id="cd07890">
    <property type="entry name" value="CYTH-like_AC_IV-like"/>
    <property type="match status" value="1"/>
</dbReference>
<dbReference type="Gene3D" id="2.40.320.10">
    <property type="entry name" value="Hypothetical Protein Pfu-838710-001"/>
    <property type="match status" value="1"/>
</dbReference>
<dbReference type="SUPFAM" id="SSF55154">
    <property type="entry name" value="CYTH-like phosphatases"/>
    <property type="match status" value="1"/>
</dbReference>
<dbReference type="PROSITE" id="PS51707">
    <property type="entry name" value="CYTH"/>
    <property type="match status" value="1"/>
</dbReference>
<protein>
    <submittedName>
        <fullName evidence="2">Adenylate cyclase</fullName>
    </submittedName>
</protein>
<sequence length="192" mass="22140">MPREIEIKFRVADVQALVRELRRAGFRMVTRRTHEMNTLYDLPGEILRKRKELLRLRKYGSVWTLTHKSGTTRGRHSSRVELETAVTDGKRMDAILRALGYAPSFRYEKFRAEWSDGKGHVVVDETPIGNFCEIEGPPRWIDVTAKKLSVSSADYITKNYATLFAEWRQETGSPAEEMTFHAIGAQRRPRSA</sequence>
<feature type="domain" description="CYTH" evidence="1">
    <location>
        <begin position="2"/>
        <end position="166"/>
    </location>
</feature>
<evidence type="ECO:0000313" key="3">
    <source>
        <dbReference type="Proteomes" id="UP000238701"/>
    </source>
</evidence>
<accession>A0A2U3KIL4</accession>
<dbReference type="InterPro" id="IPR008173">
    <property type="entry name" value="Adenylyl_cyclase_CyaB"/>
</dbReference>
<dbReference type="EMBL" id="OMOD01000120">
    <property type="protein sequence ID" value="SPF39476.1"/>
    <property type="molecule type" value="Genomic_DNA"/>
</dbReference>
<dbReference type="InterPro" id="IPR023577">
    <property type="entry name" value="CYTH_domain"/>
</dbReference>
<dbReference type="SMART" id="SM01118">
    <property type="entry name" value="CYTH"/>
    <property type="match status" value="1"/>
</dbReference>
<dbReference type="PANTHER" id="PTHR21028">
    <property type="entry name" value="SI:CH211-156B7.4"/>
    <property type="match status" value="1"/>
</dbReference>
<name>A0A2U3KIL4_9BACT</name>
<dbReference type="Pfam" id="PF01928">
    <property type="entry name" value="CYTH"/>
    <property type="match status" value="1"/>
</dbReference>
<dbReference type="InterPro" id="IPR033469">
    <property type="entry name" value="CYTH-like_dom_sf"/>
</dbReference>
<reference evidence="3" key="1">
    <citation type="submission" date="2018-02" db="EMBL/GenBank/DDBJ databases">
        <authorList>
            <person name="Hausmann B."/>
        </authorList>
    </citation>
    <scope>NUCLEOTIDE SEQUENCE [LARGE SCALE GENOMIC DNA]</scope>
    <source>
        <strain evidence="3">Peat soil MAG SbA1</strain>
    </source>
</reference>
<gene>
    <name evidence="2" type="ORF">SBA1_280015</name>
</gene>
<dbReference type="PANTHER" id="PTHR21028:SF2">
    <property type="entry name" value="CYTH DOMAIN-CONTAINING PROTEIN"/>
    <property type="match status" value="1"/>
</dbReference>
<evidence type="ECO:0000259" key="1">
    <source>
        <dbReference type="PROSITE" id="PS51707"/>
    </source>
</evidence>
<dbReference type="Proteomes" id="UP000238701">
    <property type="component" value="Unassembled WGS sequence"/>
</dbReference>